<dbReference type="EMBL" id="CM029039">
    <property type="protein sequence ID" value="KAG2644074.1"/>
    <property type="molecule type" value="Genomic_DNA"/>
</dbReference>
<evidence type="ECO:0000259" key="2">
    <source>
        <dbReference type="Pfam" id="PF22922"/>
    </source>
</evidence>
<sequence>MTDSSGGSTGEDQHPTPLGEGQMMPLLVSSPSPGWVLSPPTASHDPLSWTLHSSPLHSPLQLHHTVADDGNLLEYDVEQMISASLLFQSSPQALSPQSWSPMLVDGLWSFDDLQVSPTEMDPGAVEANHAAAEVLTVQRARCAGSDTSCLLKERLTQALRYFKESTDQHGLVQVWAPVKHGDRYVLTTSGQPFVLDHQSIGLLQFRAVSMMYMFSVDGDNYRGLGLPGRVYWQKAPEWTPNVQYYSSVEYPQLNHAISFNVHGVVALPVFDPSVQSCVCVIEVVMTSKKINYAVEVDKICKALEAVSLKSTEILDHSPWQICNDVFQICNEGRQTALVDILELLAILCEELKLPLAQTWFPLDQESQCDTKRCISTSDGAFHVVDPGMWGFRDACVEHHLQEGQGVPGKSFYSRRPCFSKDVRLFSKLEYPIVHYARMFGLAGSVALCVQSFYTRNDDYILEFFLPPDCGDNDDQKALLQSILTLVTQGFRSLRVVGDADLSKIYSRSLLHTDENEKPKNTFGQSEGFHCSSPWINTHDGLGVQKLNRKKKGVAVKQDSRNMCSVRLQSLKPRKNPKSPLVRSHYRLENLLKIPTIHHL</sequence>
<gene>
    <name evidence="3" type="ORF">PVAP13_2KG403600</name>
</gene>
<comment type="caution">
    <text evidence="3">The sequence shown here is derived from an EMBL/GenBank/DDBJ whole genome shotgun (WGS) entry which is preliminary data.</text>
</comment>
<organism evidence="3 4">
    <name type="scientific">Panicum virgatum</name>
    <name type="common">Blackwell switchgrass</name>
    <dbReference type="NCBI Taxonomy" id="38727"/>
    <lineage>
        <taxon>Eukaryota</taxon>
        <taxon>Viridiplantae</taxon>
        <taxon>Streptophyta</taxon>
        <taxon>Embryophyta</taxon>
        <taxon>Tracheophyta</taxon>
        <taxon>Spermatophyta</taxon>
        <taxon>Magnoliopsida</taxon>
        <taxon>Liliopsida</taxon>
        <taxon>Poales</taxon>
        <taxon>Poaceae</taxon>
        <taxon>PACMAD clade</taxon>
        <taxon>Panicoideae</taxon>
        <taxon>Panicodae</taxon>
        <taxon>Paniceae</taxon>
        <taxon>Panicinae</taxon>
        <taxon>Panicum</taxon>
        <taxon>Panicum sect. Hiantes</taxon>
    </lineage>
</organism>
<dbReference type="InterPro" id="IPR045012">
    <property type="entry name" value="NLP"/>
</dbReference>
<dbReference type="PANTHER" id="PTHR32002">
    <property type="entry name" value="PROTEIN NLP8"/>
    <property type="match status" value="1"/>
</dbReference>
<dbReference type="AlphaFoldDB" id="A0A8T0WFL5"/>
<evidence type="ECO:0000313" key="3">
    <source>
        <dbReference type="EMBL" id="KAG2644074.1"/>
    </source>
</evidence>
<feature type="domain" description="NLP1-9 GAF" evidence="2">
    <location>
        <begin position="327"/>
        <end position="494"/>
    </location>
</feature>
<dbReference type="PANTHER" id="PTHR32002:SF35">
    <property type="entry name" value="PROTEIN NLP6"/>
    <property type="match status" value="1"/>
</dbReference>
<reference evidence="3" key="1">
    <citation type="submission" date="2020-05" db="EMBL/GenBank/DDBJ databases">
        <title>WGS assembly of Panicum virgatum.</title>
        <authorList>
            <person name="Lovell J.T."/>
            <person name="Jenkins J."/>
            <person name="Shu S."/>
            <person name="Juenger T.E."/>
            <person name="Schmutz J."/>
        </authorList>
    </citation>
    <scope>NUCLEOTIDE SEQUENCE</scope>
    <source>
        <strain evidence="3">AP13</strain>
    </source>
</reference>
<proteinExistence type="predicted"/>
<keyword evidence="4" id="KW-1185">Reference proteome</keyword>
<feature type="region of interest" description="Disordered" evidence="1">
    <location>
        <begin position="1"/>
        <end position="32"/>
    </location>
</feature>
<dbReference type="Pfam" id="PF22922">
    <property type="entry name" value="GAF_NLP"/>
    <property type="match status" value="2"/>
</dbReference>
<dbReference type="InterPro" id="IPR055081">
    <property type="entry name" value="NLP1-9_GAF"/>
</dbReference>
<name>A0A8T0WFL5_PANVG</name>
<accession>A0A8T0WFL5</accession>
<dbReference type="Proteomes" id="UP000823388">
    <property type="component" value="Chromosome 2K"/>
</dbReference>
<feature type="domain" description="NLP1-9 GAF" evidence="2">
    <location>
        <begin position="171"/>
        <end position="306"/>
    </location>
</feature>
<evidence type="ECO:0000313" key="4">
    <source>
        <dbReference type="Proteomes" id="UP000823388"/>
    </source>
</evidence>
<protein>
    <recommendedName>
        <fullName evidence="2">NLP1-9 GAF domain-containing protein</fullName>
    </recommendedName>
</protein>
<evidence type="ECO:0000256" key="1">
    <source>
        <dbReference type="SAM" id="MobiDB-lite"/>
    </source>
</evidence>
<dbReference type="GO" id="GO:0003700">
    <property type="term" value="F:DNA-binding transcription factor activity"/>
    <property type="evidence" value="ECO:0007669"/>
    <property type="project" value="InterPro"/>
</dbReference>